<keyword evidence="9" id="KW-1185">Reference proteome</keyword>
<dbReference type="AlphaFoldDB" id="A0A8S1LLD8"/>
<evidence type="ECO:0000313" key="9">
    <source>
        <dbReference type="Proteomes" id="UP000692954"/>
    </source>
</evidence>
<keyword evidence="5 6" id="KW-0472">Membrane</keyword>
<proteinExistence type="inferred from homology"/>
<dbReference type="InterPro" id="IPR004932">
    <property type="entry name" value="Rer1"/>
</dbReference>
<dbReference type="OrthoDB" id="448250at2759"/>
<evidence type="ECO:0000256" key="6">
    <source>
        <dbReference type="PIRNR" id="PIRNR016013"/>
    </source>
</evidence>
<dbReference type="GO" id="GO:0006621">
    <property type="term" value="P:protein retention in ER lumen"/>
    <property type="evidence" value="ECO:0007669"/>
    <property type="project" value="TreeGrafter"/>
</dbReference>
<evidence type="ECO:0000313" key="8">
    <source>
        <dbReference type="EMBL" id="CAD8068750.1"/>
    </source>
</evidence>
<organism evidence="8 9">
    <name type="scientific">Paramecium sonneborni</name>
    <dbReference type="NCBI Taxonomy" id="65129"/>
    <lineage>
        <taxon>Eukaryota</taxon>
        <taxon>Sar</taxon>
        <taxon>Alveolata</taxon>
        <taxon>Ciliophora</taxon>
        <taxon>Intramacronucleata</taxon>
        <taxon>Oligohymenophorea</taxon>
        <taxon>Peniculida</taxon>
        <taxon>Parameciidae</taxon>
        <taxon>Paramecium</taxon>
    </lineage>
</organism>
<evidence type="ECO:0000256" key="3">
    <source>
        <dbReference type="ARBA" id="ARBA00022692"/>
    </source>
</evidence>
<dbReference type="GO" id="GO:0005783">
    <property type="term" value="C:endoplasmic reticulum"/>
    <property type="evidence" value="ECO:0007669"/>
    <property type="project" value="GOC"/>
</dbReference>
<evidence type="ECO:0000256" key="1">
    <source>
        <dbReference type="ARBA" id="ARBA00004141"/>
    </source>
</evidence>
<accession>A0A8S1LLD8</accession>
<protein>
    <recommendedName>
        <fullName evidence="6">Protein RER1</fullName>
    </recommendedName>
</protein>
<comment type="similarity">
    <text evidence="2 6">Belongs to the RER1 family.</text>
</comment>
<evidence type="ECO:0000256" key="4">
    <source>
        <dbReference type="ARBA" id="ARBA00022989"/>
    </source>
</evidence>
<dbReference type="PIRSF" id="PIRSF016013">
    <property type="entry name" value="AtER_Rer1p"/>
    <property type="match status" value="1"/>
</dbReference>
<reference evidence="8" key="1">
    <citation type="submission" date="2021-01" db="EMBL/GenBank/DDBJ databases">
        <authorList>
            <consortium name="Genoscope - CEA"/>
            <person name="William W."/>
        </authorList>
    </citation>
    <scope>NUCLEOTIDE SEQUENCE</scope>
</reference>
<dbReference type="GO" id="GO:0006890">
    <property type="term" value="P:retrograde vesicle-mediated transport, Golgi to endoplasmic reticulum"/>
    <property type="evidence" value="ECO:0007669"/>
    <property type="project" value="TreeGrafter"/>
</dbReference>
<feature type="transmembrane region" description="Helical" evidence="7">
    <location>
        <begin position="155"/>
        <end position="172"/>
    </location>
</feature>
<evidence type="ECO:0000256" key="2">
    <source>
        <dbReference type="ARBA" id="ARBA00006070"/>
    </source>
</evidence>
<comment type="subcellular location">
    <subcellularLocation>
        <location evidence="1">Membrane</location>
        <topology evidence="1">Multi-pass membrane protein</topology>
    </subcellularLocation>
</comment>
<dbReference type="PANTHER" id="PTHR10743:SF0">
    <property type="entry name" value="PROTEIN RER1"/>
    <property type="match status" value="1"/>
</dbReference>
<keyword evidence="4 7" id="KW-1133">Transmembrane helix</keyword>
<dbReference type="Proteomes" id="UP000692954">
    <property type="component" value="Unassembled WGS sequence"/>
</dbReference>
<dbReference type="PANTHER" id="PTHR10743">
    <property type="entry name" value="PROTEIN RER1"/>
    <property type="match status" value="1"/>
</dbReference>
<sequence length="193" mass="23342">MIIEEQIEENLIYKAIHKIRVNYQKKIDRYILYRKSRWIGNLLLILLYVNRISEIGGYHIVTYIYCVYQLQLIIEYFTPLGLPPVNLEDEENEDDQFQNDFVELPTTISNKNEVNDKEYRPLLRTTSEFKAWQNSVFSVIFAYMCTYIKLCNIPVYWPFLFSYFFVIVGMSIRKYIKHMKKYGYTILDFTKKK</sequence>
<evidence type="ECO:0000256" key="5">
    <source>
        <dbReference type="ARBA" id="ARBA00023136"/>
    </source>
</evidence>
<gene>
    <name evidence="8" type="ORF">PSON_ATCC_30995.1.T0240322</name>
</gene>
<dbReference type="EMBL" id="CAJJDN010000024">
    <property type="protein sequence ID" value="CAD8068750.1"/>
    <property type="molecule type" value="Genomic_DNA"/>
</dbReference>
<name>A0A8S1LLD8_9CILI</name>
<dbReference type="Pfam" id="PF03248">
    <property type="entry name" value="Rer1"/>
    <property type="match status" value="1"/>
</dbReference>
<comment type="caution">
    <text evidence="8">The sequence shown here is derived from an EMBL/GenBank/DDBJ whole genome shotgun (WGS) entry which is preliminary data.</text>
</comment>
<evidence type="ECO:0000256" key="7">
    <source>
        <dbReference type="SAM" id="Phobius"/>
    </source>
</evidence>
<keyword evidence="3 7" id="KW-0812">Transmembrane</keyword>
<dbReference type="GO" id="GO:0000139">
    <property type="term" value="C:Golgi membrane"/>
    <property type="evidence" value="ECO:0007669"/>
    <property type="project" value="TreeGrafter"/>
</dbReference>
<comment type="function">
    <text evidence="6">Involved in the retrieval of endoplasmic reticulum membrane proteins from the early Golgi compartment.</text>
</comment>